<dbReference type="EMBL" id="SUMF01000002">
    <property type="protein sequence ID" value="TJZ77389.1"/>
    <property type="molecule type" value="Genomic_DNA"/>
</dbReference>
<dbReference type="Gene3D" id="1.10.10.10">
    <property type="entry name" value="Winged helix-like DNA-binding domain superfamily/Winged helix DNA-binding domain"/>
    <property type="match status" value="1"/>
</dbReference>
<dbReference type="PANTHER" id="PTHR30346:SF30">
    <property type="entry name" value="SMALL NEUTRAL PROTEASE REGULATORY PROTEIN"/>
    <property type="match status" value="1"/>
</dbReference>
<reference evidence="6 7" key="1">
    <citation type="submission" date="2019-04" db="EMBL/GenBank/DDBJ databases">
        <title>Chitiniphilus eburnea sp. nov., a novel chitinolytic bacterium isolated from aquaculture sludge.</title>
        <authorList>
            <person name="Sheng M."/>
        </authorList>
    </citation>
    <scope>NUCLEOTIDE SEQUENCE [LARGE SCALE GENOMIC DNA]</scope>
    <source>
        <strain evidence="6 7">HX-2-15</strain>
    </source>
</reference>
<dbReference type="GO" id="GO:0003677">
    <property type="term" value="F:DNA binding"/>
    <property type="evidence" value="ECO:0007669"/>
    <property type="project" value="UniProtKB-KW"/>
</dbReference>
<comment type="caution">
    <text evidence="6">The sequence shown here is derived from an EMBL/GenBank/DDBJ whole genome shotgun (WGS) entry which is preliminary data.</text>
</comment>
<accession>A0A4U0Q829</accession>
<gene>
    <name evidence="6" type="ORF">FAZ21_03355</name>
</gene>
<dbReference type="FunFam" id="1.10.10.10:FF:000001">
    <property type="entry name" value="LysR family transcriptional regulator"/>
    <property type="match status" value="1"/>
</dbReference>
<evidence type="ECO:0000256" key="2">
    <source>
        <dbReference type="ARBA" id="ARBA00023015"/>
    </source>
</evidence>
<dbReference type="OrthoDB" id="8675247at2"/>
<evidence type="ECO:0000256" key="3">
    <source>
        <dbReference type="ARBA" id="ARBA00023125"/>
    </source>
</evidence>
<dbReference type="Pfam" id="PF00126">
    <property type="entry name" value="HTH_1"/>
    <property type="match status" value="1"/>
</dbReference>
<proteinExistence type="inferred from homology"/>
<protein>
    <submittedName>
        <fullName evidence="6">LysR family transcriptional regulator</fullName>
    </submittedName>
</protein>
<keyword evidence="2" id="KW-0805">Transcription regulation</keyword>
<dbReference type="PROSITE" id="PS50931">
    <property type="entry name" value="HTH_LYSR"/>
    <property type="match status" value="1"/>
</dbReference>
<dbReference type="Gene3D" id="3.40.190.290">
    <property type="match status" value="1"/>
</dbReference>
<keyword evidence="4" id="KW-0804">Transcription</keyword>
<evidence type="ECO:0000256" key="4">
    <source>
        <dbReference type="ARBA" id="ARBA00023163"/>
    </source>
</evidence>
<sequence length="290" mass="32027">MNLRQIELALAVAEEENFTRAAQRCHTVQSALSHQIARLEETLGTALFERGARRTRLTPAGQAFVIAARRLLHEAARLKEEVAAVGGQVRGTLSVGMISALTVLEPVDLLADFHQRHPQVDVRLQMGMSETMLVDILEHRLDVAFVGLWPGERIEGLQARLLEEEALVAVVWEGHPLATQTEVCLAQLAAEPLVDYYTGSGARRQTDEAFRAAGYDRHIHFEVGHVDLLARIVRRQLAIGLVPARTAPGLGGLVILPVRDAPSRRVYCTWSRHPTPAAMVFLELALARFP</sequence>
<dbReference type="RefSeq" id="WP_136771865.1">
    <property type="nucleotide sequence ID" value="NZ_CP156074.1"/>
</dbReference>
<dbReference type="PRINTS" id="PR00039">
    <property type="entry name" value="HTHLYSR"/>
</dbReference>
<dbReference type="SUPFAM" id="SSF46785">
    <property type="entry name" value="Winged helix' DNA-binding domain"/>
    <property type="match status" value="1"/>
</dbReference>
<evidence type="ECO:0000256" key="1">
    <source>
        <dbReference type="ARBA" id="ARBA00009437"/>
    </source>
</evidence>
<dbReference type="GO" id="GO:0032993">
    <property type="term" value="C:protein-DNA complex"/>
    <property type="evidence" value="ECO:0007669"/>
    <property type="project" value="TreeGrafter"/>
</dbReference>
<dbReference type="CDD" id="cd08436">
    <property type="entry name" value="PBP2_LTTR_like_3"/>
    <property type="match status" value="1"/>
</dbReference>
<keyword evidence="3" id="KW-0238">DNA-binding</keyword>
<organism evidence="6 7">
    <name type="scientific">Chitiniphilus eburneus</name>
    <dbReference type="NCBI Taxonomy" id="2571148"/>
    <lineage>
        <taxon>Bacteria</taxon>
        <taxon>Pseudomonadati</taxon>
        <taxon>Pseudomonadota</taxon>
        <taxon>Betaproteobacteria</taxon>
        <taxon>Neisseriales</taxon>
        <taxon>Chitinibacteraceae</taxon>
        <taxon>Chitiniphilus</taxon>
    </lineage>
</organism>
<dbReference type="GO" id="GO:0003700">
    <property type="term" value="F:DNA-binding transcription factor activity"/>
    <property type="evidence" value="ECO:0007669"/>
    <property type="project" value="InterPro"/>
</dbReference>
<dbReference type="InterPro" id="IPR036390">
    <property type="entry name" value="WH_DNA-bd_sf"/>
</dbReference>
<dbReference type="Pfam" id="PF03466">
    <property type="entry name" value="LysR_substrate"/>
    <property type="match status" value="1"/>
</dbReference>
<evidence type="ECO:0000313" key="7">
    <source>
        <dbReference type="Proteomes" id="UP000310016"/>
    </source>
</evidence>
<keyword evidence="7" id="KW-1185">Reference proteome</keyword>
<dbReference type="Proteomes" id="UP000310016">
    <property type="component" value="Unassembled WGS sequence"/>
</dbReference>
<name>A0A4U0Q829_9NEIS</name>
<dbReference type="InterPro" id="IPR005119">
    <property type="entry name" value="LysR_subst-bd"/>
</dbReference>
<dbReference type="SUPFAM" id="SSF53850">
    <property type="entry name" value="Periplasmic binding protein-like II"/>
    <property type="match status" value="1"/>
</dbReference>
<dbReference type="InterPro" id="IPR036388">
    <property type="entry name" value="WH-like_DNA-bd_sf"/>
</dbReference>
<dbReference type="AlphaFoldDB" id="A0A4U0Q829"/>
<comment type="similarity">
    <text evidence="1">Belongs to the LysR transcriptional regulatory family.</text>
</comment>
<dbReference type="PANTHER" id="PTHR30346">
    <property type="entry name" value="TRANSCRIPTIONAL DUAL REGULATOR HCAR-RELATED"/>
    <property type="match status" value="1"/>
</dbReference>
<feature type="domain" description="HTH lysR-type" evidence="5">
    <location>
        <begin position="1"/>
        <end position="58"/>
    </location>
</feature>
<evidence type="ECO:0000313" key="6">
    <source>
        <dbReference type="EMBL" id="TJZ77389.1"/>
    </source>
</evidence>
<evidence type="ECO:0000259" key="5">
    <source>
        <dbReference type="PROSITE" id="PS50931"/>
    </source>
</evidence>
<dbReference type="InterPro" id="IPR000847">
    <property type="entry name" value="LysR_HTH_N"/>
</dbReference>